<dbReference type="OrthoDB" id="2067488at2"/>
<keyword evidence="7" id="KW-0078">Bacteriocin</keyword>
<keyword evidence="4" id="KW-0255">Endonuclease</keyword>
<dbReference type="GO" id="GO:0031640">
    <property type="term" value="P:killing of cells of another organism"/>
    <property type="evidence" value="ECO:0007669"/>
    <property type="project" value="UniProtKB-KW"/>
</dbReference>
<dbReference type="Pfam" id="PF21431">
    <property type="entry name" value="Col-Pyo_DNase"/>
    <property type="match status" value="1"/>
</dbReference>
<feature type="domain" description="HNH nuclease" evidence="9">
    <location>
        <begin position="583"/>
        <end position="636"/>
    </location>
</feature>
<feature type="region of interest" description="Disordered" evidence="8">
    <location>
        <begin position="1"/>
        <end position="54"/>
    </location>
</feature>
<dbReference type="RefSeq" id="WP_122210108.1">
    <property type="nucleotide sequence ID" value="NZ_RBTP01000069.1"/>
</dbReference>
<organism evidence="10 11">
    <name type="scientific">Pseudomonas viridiflava</name>
    <name type="common">Phytomonas viridiflava</name>
    <dbReference type="NCBI Taxonomy" id="33069"/>
    <lineage>
        <taxon>Bacteria</taxon>
        <taxon>Pseudomonadati</taxon>
        <taxon>Pseudomonadota</taxon>
        <taxon>Gammaproteobacteria</taxon>
        <taxon>Pseudomonadales</taxon>
        <taxon>Pseudomonadaceae</taxon>
        <taxon>Pseudomonas</taxon>
    </lineage>
</organism>
<dbReference type="InterPro" id="IPR036302">
    <property type="entry name" value="Pyosin/cloacin_T_dom_sf"/>
</dbReference>
<dbReference type="Proteomes" id="UP000273854">
    <property type="component" value="Unassembled WGS sequence"/>
</dbReference>
<name>A0A3M5NYP2_PSEVI</name>
<dbReference type="InterPro" id="IPR037146">
    <property type="entry name" value="Colicin/pyocin_DNase_dom_sf"/>
</dbReference>
<feature type="compositionally biased region" description="Polar residues" evidence="8">
    <location>
        <begin position="9"/>
        <end position="31"/>
    </location>
</feature>
<keyword evidence="2" id="KW-0929">Antimicrobial</keyword>
<keyword evidence="5" id="KW-0378">Hydrolase</keyword>
<evidence type="ECO:0000256" key="6">
    <source>
        <dbReference type="ARBA" id="ARBA00023022"/>
    </source>
</evidence>
<evidence type="ECO:0000256" key="5">
    <source>
        <dbReference type="ARBA" id="ARBA00022801"/>
    </source>
</evidence>
<proteinExistence type="inferred from homology"/>
<evidence type="ECO:0000313" key="10">
    <source>
        <dbReference type="EMBL" id="RMT77498.1"/>
    </source>
</evidence>
<dbReference type="InterPro" id="IPR003615">
    <property type="entry name" value="HNH_nuc"/>
</dbReference>
<evidence type="ECO:0000256" key="1">
    <source>
        <dbReference type="ARBA" id="ARBA00006811"/>
    </source>
</evidence>
<dbReference type="Gene3D" id="3.90.540.10">
    <property type="entry name" value="Colicin/pyocin, DNase domain"/>
    <property type="match status" value="1"/>
</dbReference>
<evidence type="ECO:0000313" key="11">
    <source>
        <dbReference type="Proteomes" id="UP000273854"/>
    </source>
</evidence>
<dbReference type="SUPFAM" id="SSF54060">
    <property type="entry name" value="His-Me finger endonucleases"/>
    <property type="match status" value="1"/>
</dbReference>
<dbReference type="GO" id="GO:0004519">
    <property type="term" value="F:endonuclease activity"/>
    <property type="evidence" value="ECO:0007669"/>
    <property type="project" value="UniProtKB-KW"/>
</dbReference>
<dbReference type="InterPro" id="IPR044925">
    <property type="entry name" value="His-Me_finger_sf"/>
</dbReference>
<dbReference type="Pfam" id="PF06958">
    <property type="entry name" value="Pyocin_S"/>
    <property type="match status" value="1"/>
</dbReference>
<evidence type="ECO:0000256" key="3">
    <source>
        <dbReference type="ARBA" id="ARBA00022722"/>
    </source>
</evidence>
<gene>
    <name evidence="10" type="ORF">ALP40_00418</name>
</gene>
<dbReference type="SUPFAM" id="SSF69369">
    <property type="entry name" value="Cloacin translocation domain"/>
    <property type="match status" value="1"/>
</dbReference>
<dbReference type="SMART" id="SM00507">
    <property type="entry name" value="HNHc"/>
    <property type="match status" value="1"/>
</dbReference>
<comment type="similarity">
    <text evidence="1">Belongs to the colicin/pyosin nuclease family.</text>
</comment>
<evidence type="ECO:0000256" key="2">
    <source>
        <dbReference type="ARBA" id="ARBA00022529"/>
    </source>
</evidence>
<comment type="caution">
    <text evidence="10">The sequence shown here is derived from an EMBL/GenBank/DDBJ whole genome shotgun (WGS) entry which is preliminary data.</text>
</comment>
<dbReference type="GO" id="GO:0042742">
    <property type="term" value="P:defense response to bacterium"/>
    <property type="evidence" value="ECO:0007669"/>
    <property type="project" value="UniProtKB-KW"/>
</dbReference>
<dbReference type="GO" id="GO:0016787">
    <property type="term" value="F:hydrolase activity"/>
    <property type="evidence" value="ECO:0007669"/>
    <property type="project" value="UniProtKB-KW"/>
</dbReference>
<reference evidence="10 11" key="1">
    <citation type="submission" date="2018-08" db="EMBL/GenBank/DDBJ databases">
        <title>Recombination of ecologically and evolutionarily significant loci maintains genetic cohesion in the Pseudomonas syringae species complex.</title>
        <authorList>
            <person name="Dillon M."/>
            <person name="Thakur S."/>
            <person name="Almeida R.N.D."/>
            <person name="Weir B.S."/>
            <person name="Guttman D.S."/>
        </authorList>
    </citation>
    <scope>NUCLEOTIDE SEQUENCE [LARGE SCALE GENOMIC DNA]</scope>
    <source>
        <strain evidence="10 11">ICMP 19473</strain>
    </source>
</reference>
<evidence type="ECO:0000256" key="8">
    <source>
        <dbReference type="SAM" id="MobiDB-lite"/>
    </source>
</evidence>
<dbReference type="AlphaFoldDB" id="A0A3M5NYP2"/>
<keyword evidence="3" id="KW-0540">Nuclease</keyword>
<protein>
    <submittedName>
        <fullName evidence="10">Putative Pyocin/colicin protein</fullName>
    </submittedName>
</protein>
<dbReference type="EMBL" id="RBTP01000069">
    <property type="protein sequence ID" value="RMT77498.1"/>
    <property type="molecule type" value="Genomic_DNA"/>
</dbReference>
<dbReference type="InterPro" id="IPR016128">
    <property type="entry name" value="Pyosin/cloacin_T_dom"/>
</dbReference>
<sequence>MAIRKKRQTNLLKDTTTGTVNISHGSSSKPQNTGFFGSSFTNTGSSSRKRRRRRLHARALQAAQAIAEAEAIAQVERQAQEHAQSLARAQHEREQRVKAEETARAHAEAVIRAQAEKEQAYRHTINLLTNSFRIESQDIARHYTTKSASLSESIAQEIGFVDSQRVPHTGQQALDLILHEKAQINYLIAMKSADRDAINNALTASGTGVGNPDSGQYKHFLEAHSNGDANLSHQLHRRWIDAYTQTQQSQLLSQAIALLEERSNQLSTQHAELSHAFRSARETEESVSAKQANTLWKAVAPPALSATTAGIETVQTRAAQLAKEYFVRIASKALTRNAGLALAAYAPTLGDAERPSPVVGTPLSQLNLPETLDLAYVASVGGAIDVPHRLVESTDSERSLTQWTATDGVKLGTKVRVRTFTYNAQNNTYEFIRDGESTPALIWTPIARPADSSTVSPVNPPALPADPGSAVYPVAPELETYPAIDRNDPDDYILVSPIDSGLPDTYLLFKDPRSIPGVASGYGGPVDANWLKDPAKGEGVPIPSSIAEQLRGQKFNSFDGLRRAIWLAVSNDAELSRHIGAANLRELSQHRAPYAPVADSMGKRIKYEIHHKHWISQGGQVYDLDNLIIMTPKEHIDTHRTLKP</sequence>
<evidence type="ECO:0000256" key="4">
    <source>
        <dbReference type="ARBA" id="ARBA00022759"/>
    </source>
</evidence>
<dbReference type="CDD" id="cd00085">
    <property type="entry name" value="HNHc"/>
    <property type="match status" value="1"/>
</dbReference>
<evidence type="ECO:0000256" key="7">
    <source>
        <dbReference type="ARBA" id="ARBA00023048"/>
    </source>
</evidence>
<keyword evidence="6" id="KW-0044">Antibiotic</keyword>
<evidence type="ECO:0000259" key="9">
    <source>
        <dbReference type="SMART" id="SM00507"/>
    </source>
</evidence>
<feature type="compositionally biased region" description="Low complexity" evidence="8">
    <location>
        <begin position="32"/>
        <end position="46"/>
    </location>
</feature>
<accession>A0A3M5NYP2</accession>